<dbReference type="Gene3D" id="1.10.418.10">
    <property type="entry name" value="Calponin-like domain"/>
    <property type="match status" value="1"/>
</dbReference>
<dbReference type="InterPro" id="IPR036872">
    <property type="entry name" value="CH_dom_sf"/>
</dbReference>
<dbReference type="AlphaFoldDB" id="Q4SFQ9"/>
<proteinExistence type="predicted"/>
<evidence type="ECO:0000259" key="2">
    <source>
        <dbReference type="PROSITE" id="PS50021"/>
    </source>
</evidence>
<dbReference type="OrthoDB" id="8943157at2759"/>
<sequence>MAAGEVLQGVYAAPQNKEESRKNVEQVLRFISSRRIRMPHISARDIVDGNLKSVMRIILALAAHFKPSANHRAASGKARSLSRGAGSHEPLSPVALAQGAAAALASARHDASQPARSTGYPRYAGPDAHGASAGLCWTHPESQICDGSLCQPTNLSSLGSWGLDAEKSVCVRALVQQYEKRSPDEQAHVHSGR</sequence>
<dbReference type="PROSITE" id="PS50021">
    <property type="entry name" value="CH"/>
    <property type="match status" value="1"/>
</dbReference>
<evidence type="ECO:0000313" key="3">
    <source>
        <dbReference type="EMBL" id="CAG00523.1"/>
    </source>
</evidence>
<feature type="domain" description="Calponin-homology (CH)" evidence="2">
    <location>
        <begin position="1"/>
        <end position="66"/>
    </location>
</feature>
<dbReference type="EMBL" id="CAAE01014601">
    <property type="protein sequence ID" value="CAG00523.1"/>
    <property type="molecule type" value="Genomic_DNA"/>
</dbReference>
<dbReference type="SUPFAM" id="SSF47576">
    <property type="entry name" value="Calponin-homology domain, CH-domain"/>
    <property type="match status" value="1"/>
</dbReference>
<reference evidence="3" key="1">
    <citation type="journal article" date="2004" name="Nature">
        <title>Genome duplication in the teleost fish Tetraodon nigroviridis reveals the early vertebrate proto-karyotype.</title>
        <authorList>
            <person name="Jaillon O."/>
            <person name="Aury J.-M."/>
            <person name="Brunet F."/>
            <person name="Petit J.-L."/>
            <person name="Stange-Thomann N."/>
            <person name="Mauceli E."/>
            <person name="Bouneau L."/>
            <person name="Fischer C."/>
            <person name="Ozouf-Costaz C."/>
            <person name="Bernot A."/>
            <person name="Nicaud S."/>
            <person name="Jaffe D."/>
            <person name="Fisher S."/>
            <person name="Lutfalla G."/>
            <person name="Dossat C."/>
            <person name="Segurens B."/>
            <person name="Dasilva C."/>
            <person name="Salanoubat M."/>
            <person name="Levy M."/>
            <person name="Boudet N."/>
            <person name="Castellano S."/>
            <person name="Anthouard V."/>
            <person name="Jubin C."/>
            <person name="Castelli V."/>
            <person name="Katinka M."/>
            <person name="Vacherie B."/>
            <person name="Biemont C."/>
            <person name="Skalli Z."/>
            <person name="Cattolico L."/>
            <person name="Poulain J."/>
            <person name="De Berardinis V."/>
            <person name="Cruaud C."/>
            <person name="Duprat S."/>
            <person name="Brottier P."/>
            <person name="Coutanceau J.-P."/>
            <person name="Gouzy J."/>
            <person name="Parra G."/>
            <person name="Lardier G."/>
            <person name="Chapple C."/>
            <person name="McKernan K.J."/>
            <person name="McEwan P."/>
            <person name="Bosak S."/>
            <person name="Kellis M."/>
            <person name="Volff J.-N."/>
            <person name="Guigo R."/>
            <person name="Zody M.C."/>
            <person name="Mesirov J."/>
            <person name="Lindblad-Toh K."/>
            <person name="Birren B."/>
            <person name="Nusbaum C."/>
            <person name="Kahn D."/>
            <person name="Robinson-Rechavi M."/>
            <person name="Laudet V."/>
            <person name="Schachter V."/>
            <person name="Quetier F."/>
            <person name="Saurin W."/>
            <person name="Scarpelli C."/>
            <person name="Wincker P."/>
            <person name="Lander E.S."/>
            <person name="Weissenbach J."/>
            <person name="Roest Crollius H."/>
        </authorList>
    </citation>
    <scope>NUCLEOTIDE SEQUENCE [LARGE SCALE GENOMIC DNA]</scope>
</reference>
<protein>
    <submittedName>
        <fullName evidence="3">Chromosome 7 SCAF14601, whole genome shotgun sequence</fullName>
    </submittedName>
</protein>
<organism evidence="3">
    <name type="scientific">Tetraodon nigroviridis</name>
    <name type="common">Spotted green pufferfish</name>
    <name type="synonym">Chelonodon nigroviridis</name>
    <dbReference type="NCBI Taxonomy" id="99883"/>
    <lineage>
        <taxon>Eukaryota</taxon>
        <taxon>Metazoa</taxon>
        <taxon>Chordata</taxon>
        <taxon>Craniata</taxon>
        <taxon>Vertebrata</taxon>
        <taxon>Euteleostomi</taxon>
        <taxon>Actinopterygii</taxon>
        <taxon>Neopterygii</taxon>
        <taxon>Teleostei</taxon>
        <taxon>Neoteleostei</taxon>
        <taxon>Acanthomorphata</taxon>
        <taxon>Eupercaria</taxon>
        <taxon>Tetraodontiformes</taxon>
        <taxon>Tetradontoidea</taxon>
        <taxon>Tetraodontidae</taxon>
        <taxon>Tetraodon</taxon>
    </lineage>
</organism>
<feature type="region of interest" description="Disordered" evidence="1">
    <location>
        <begin position="105"/>
        <end position="124"/>
    </location>
</feature>
<name>Q4SFQ9_TETNG</name>
<accession>Q4SFQ9</accession>
<evidence type="ECO:0000256" key="1">
    <source>
        <dbReference type="SAM" id="MobiDB-lite"/>
    </source>
</evidence>
<dbReference type="KEGG" id="tng:GSTEN00018989G001"/>
<reference evidence="3" key="2">
    <citation type="submission" date="2004-02" db="EMBL/GenBank/DDBJ databases">
        <authorList>
            <consortium name="Genoscope"/>
            <consortium name="Whitehead Institute Centre for Genome Research"/>
        </authorList>
    </citation>
    <scope>NUCLEOTIDE SEQUENCE</scope>
</reference>
<dbReference type="InterPro" id="IPR001715">
    <property type="entry name" value="CH_dom"/>
</dbReference>
<gene>
    <name evidence="3" type="ORF">GSTENG00018989001</name>
</gene>